<evidence type="ECO:0000259" key="1">
    <source>
        <dbReference type="Pfam" id="PF00391"/>
    </source>
</evidence>
<dbReference type="InterPro" id="IPR002192">
    <property type="entry name" value="PPDK_AMP/ATP-bd"/>
</dbReference>
<protein>
    <submittedName>
        <fullName evidence="3">PEP/pyruvate-binding domain-containing protein</fullName>
    </submittedName>
</protein>
<evidence type="ECO:0000259" key="2">
    <source>
        <dbReference type="Pfam" id="PF01326"/>
    </source>
</evidence>
<feature type="domain" description="Pyruvate phosphate dikinase AMP/ATP-binding" evidence="2">
    <location>
        <begin position="57"/>
        <end position="182"/>
    </location>
</feature>
<feature type="domain" description="Pyruvate phosphate dikinase AMP/ATP-binding" evidence="2">
    <location>
        <begin position="191"/>
        <end position="242"/>
    </location>
</feature>
<feature type="domain" description="PEP-utilising enzyme mobile" evidence="1">
    <location>
        <begin position="689"/>
        <end position="759"/>
    </location>
</feature>
<dbReference type="InterPro" id="IPR013815">
    <property type="entry name" value="ATP_grasp_subdomain_1"/>
</dbReference>
<dbReference type="Proteomes" id="UP001302274">
    <property type="component" value="Unassembled WGS sequence"/>
</dbReference>
<reference evidence="3 4" key="1">
    <citation type="submission" date="2023-11" db="EMBL/GenBank/DDBJ databases">
        <title>A Novel Polar Bacteriovorax (B. antarcticus) Isolated from the Biocrust in Antarctica.</title>
        <authorList>
            <person name="Mun W."/>
            <person name="Choi S.Y."/>
            <person name="Mitchell R.J."/>
        </authorList>
    </citation>
    <scope>NUCLEOTIDE SEQUENCE [LARGE SCALE GENOMIC DNA]</scope>
    <source>
        <strain evidence="3 4">PP10</strain>
    </source>
</reference>
<dbReference type="PANTHER" id="PTHR43615:SF1">
    <property type="entry name" value="PPDK_N DOMAIN-CONTAINING PROTEIN"/>
    <property type="match status" value="1"/>
</dbReference>
<dbReference type="InterPro" id="IPR051549">
    <property type="entry name" value="PEP_Utilizing_Enz"/>
</dbReference>
<dbReference type="RefSeq" id="WP_323577452.1">
    <property type="nucleotide sequence ID" value="NZ_JAYGJQ010000002.1"/>
</dbReference>
<evidence type="ECO:0000313" key="4">
    <source>
        <dbReference type="Proteomes" id="UP001302274"/>
    </source>
</evidence>
<dbReference type="Gene3D" id="3.30.1490.20">
    <property type="entry name" value="ATP-grasp fold, A domain"/>
    <property type="match status" value="2"/>
</dbReference>
<gene>
    <name evidence="3" type="ORF">SHI21_14535</name>
</gene>
<dbReference type="Gene3D" id="3.50.30.10">
    <property type="entry name" value="Phosphohistidine domain"/>
    <property type="match status" value="1"/>
</dbReference>
<keyword evidence="4" id="KW-1185">Reference proteome</keyword>
<comment type="caution">
    <text evidence="3">The sequence shown here is derived from an EMBL/GenBank/DDBJ whole genome shotgun (WGS) entry which is preliminary data.</text>
</comment>
<proteinExistence type="predicted"/>
<dbReference type="Pfam" id="PF00391">
    <property type="entry name" value="PEP-utilizers"/>
    <property type="match status" value="1"/>
</dbReference>
<dbReference type="SUPFAM" id="SSF52009">
    <property type="entry name" value="Phosphohistidine domain"/>
    <property type="match status" value="1"/>
</dbReference>
<accession>A0ABU5VWL5</accession>
<dbReference type="SUPFAM" id="SSF56059">
    <property type="entry name" value="Glutathione synthetase ATP-binding domain-like"/>
    <property type="match status" value="1"/>
</dbReference>
<dbReference type="InterPro" id="IPR008279">
    <property type="entry name" value="PEP-util_enz_mobile_dom"/>
</dbReference>
<organism evidence="3 4">
    <name type="scientific">Bacteriovorax antarcticus</name>
    <dbReference type="NCBI Taxonomy" id="3088717"/>
    <lineage>
        <taxon>Bacteria</taxon>
        <taxon>Pseudomonadati</taxon>
        <taxon>Bdellovibrionota</taxon>
        <taxon>Bacteriovoracia</taxon>
        <taxon>Bacteriovoracales</taxon>
        <taxon>Bacteriovoracaceae</taxon>
        <taxon>Bacteriovorax</taxon>
    </lineage>
</organism>
<dbReference type="EMBL" id="JAYGJQ010000002">
    <property type="protein sequence ID" value="MEA9357441.1"/>
    <property type="molecule type" value="Genomic_DNA"/>
</dbReference>
<dbReference type="InterPro" id="IPR036637">
    <property type="entry name" value="Phosphohistidine_dom_sf"/>
</dbReference>
<dbReference type="PANTHER" id="PTHR43615">
    <property type="entry name" value="PHOSPHOENOLPYRUVATE SYNTHASE-RELATED"/>
    <property type="match status" value="1"/>
</dbReference>
<name>A0ABU5VWL5_9BACT</name>
<sequence length="764" mass="87810">MSTYYFDQITKKDNFLGGKGFTLGLMKNAGFPVPDGLILTEMPVSDKEWDEIYSWWKKQSSPKLAIRSSAIGEDSSEQSFAGQNSSYLNIDNETGIKTSIKNCFQSMYKKSSALYREHFLKERSDLVKMNVVLQVMVNPKLSGVFFSVDPRTNEAGWIIEAIEGLGEDLVSGKKTPWHFEEKKVATTKLFNIEELVNTGIAIRNFFGHEIDIEWAIDQDNKLKILQARPITALSGKSEEKRIIEEELKRLKSTYPTNTLWDGGTFAEWNGPPSELTFSIWKEAFSKQHAFSKALKKLGYLGIDEELPNESHSLLERIFNRGYVNISMLAPLYFGPIPYRLELKSTPKLKFDFKKMTLKMFILTPFTMLRMLKVGLRLSTQRQQWLLECAKELTVFSDKSFRVKELDHYQKISDLELHELFQREVTLFYEDHLTWPLVLITLIESTSQSLRSLLKGVLPHDEIDKCLNQWLSIGIHTVTMEMNEDYKKASNDPAKRIHFMQKYGHRGPGELELSHPRWMELSDNAFFKSSADERAMNNSSLKSVESEINELKTYKKQVIEKEWKLLRDMLELREKWKMSLLSPYSHIRYIALEISKRNKIGNEIFWHSFQEILNNDFNLSRAKKRRDTTELSKSVYLPTILELSKLENILTSKDESNIKSFNGMALSPGLVFGEVRVVNSPDNIDVDNWPKNTILVAESTDPGWTGLFLKSKAVIVEKGGVLSHCAIVAREMNLPAVSGIKQCHLRFKDGDKIWVDGNNGRITLA</sequence>
<dbReference type="Pfam" id="PF01326">
    <property type="entry name" value="PPDK_N"/>
    <property type="match status" value="2"/>
</dbReference>
<evidence type="ECO:0000313" key="3">
    <source>
        <dbReference type="EMBL" id="MEA9357441.1"/>
    </source>
</evidence>
<dbReference type="Gene3D" id="3.30.470.20">
    <property type="entry name" value="ATP-grasp fold, B domain"/>
    <property type="match status" value="1"/>
</dbReference>